<evidence type="ECO:0000256" key="1">
    <source>
        <dbReference type="ARBA" id="ARBA00004141"/>
    </source>
</evidence>
<dbReference type="GO" id="GO:0016020">
    <property type="term" value="C:membrane"/>
    <property type="evidence" value="ECO:0007669"/>
    <property type="project" value="UniProtKB-SubCell"/>
</dbReference>
<dbReference type="GO" id="GO:0022857">
    <property type="term" value="F:transmembrane transporter activity"/>
    <property type="evidence" value="ECO:0007669"/>
    <property type="project" value="InterPro"/>
</dbReference>
<dbReference type="PANTHER" id="PTHR42718:SF41">
    <property type="entry name" value="MFS TRANSPORTER OF UNKOWN SPECIFICITY (AFU_ORTHOLOGUE AFUA_5G09940)-RELATED"/>
    <property type="match status" value="1"/>
</dbReference>
<feature type="transmembrane region" description="Helical" evidence="5">
    <location>
        <begin position="242"/>
        <end position="263"/>
    </location>
</feature>
<dbReference type="Proteomes" id="UP000248423">
    <property type="component" value="Unassembled WGS sequence"/>
</dbReference>
<feature type="transmembrane region" description="Helical" evidence="5">
    <location>
        <begin position="345"/>
        <end position="366"/>
    </location>
</feature>
<comment type="subcellular location">
    <subcellularLocation>
        <location evidence="1">Membrane</location>
        <topology evidence="1">Multi-pass membrane protein</topology>
    </subcellularLocation>
</comment>
<dbReference type="VEuPathDB" id="FungiDB:BO78DRAFT_449312"/>
<feature type="transmembrane region" description="Helical" evidence="5">
    <location>
        <begin position="120"/>
        <end position="142"/>
    </location>
</feature>
<accession>A0A319EDT4</accession>
<protein>
    <submittedName>
        <fullName evidence="7">MFS general substrate transporter</fullName>
    </submittedName>
</protein>
<dbReference type="InterPro" id="IPR036259">
    <property type="entry name" value="MFS_trans_sf"/>
</dbReference>
<evidence type="ECO:0000259" key="6">
    <source>
        <dbReference type="PROSITE" id="PS50850"/>
    </source>
</evidence>
<dbReference type="EMBL" id="KZ826366">
    <property type="protein sequence ID" value="PYI04658.1"/>
    <property type="molecule type" value="Genomic_DNA"/>
</dbReference>
<proteinExistence type="predicted"/>
<feature type="transmembrane region" description="Helical" evidence="5">
    <location>
        <begin position="409"/>
        <end position="428"/>
    </location>
</feature>
<organism evidence="7 8">
    <name type="scientific">Aspergillus sclerotiicarbonarius (strain CBS 121057 / IBT 28362)</name>
    <dbReference type="NCBI Taxonomy" id="1448318"/>
    <lineage>
        <taxon>Eukaryota</taxon>
        <taxon>Fungi</taxon>
        <taxon>Dikarya</taxon>
        <taxon>Ascomycota</taxon>
        <taxon>Pezizomycotina</taxon>
        <taxon>Eurotiomycetes</taxon>
        <taxon>Eurotiomycetidae</taxon>
        <taxon>Eurotiales</taxon>
        <taxon>Aspergillaceae</taxon>
        <taxon>Aspergillus</taxon>
        <taxon>Aspergillus subgen. Circumdati</taxon>
    </lineage>
</organism>
<evidence type="ECO:0000256" key="4">
    <source>
        <dbReference type="ARBA" id="ARBA00023136"/>
    </source>
</evidence>
<gene>
    <name evidence="7" type="ORF">BO78DRAFT_449312</name>
</gene>
<keyword evidence="4 5" id="KW-0472">Membrane</keyword>
<feature type="transmembrane region" description="Helical" evidence="5">
    <location>
        <begin position="306"/>
        <end position="324"/>
    </location>
</feature>
<dbReference type="InterPro" id="IPR011701">
    <property type="entry name" value="MFS"/>
</dbReference>
<feature type="transmembrane region" description="Helical" evidence="5">
    <location>
        <begin position="514"/>
        <end position="534"/>
    </location>
</feature>
<feature type="transmembrane region" description="Helical" evidence="5">
    <location>
        <begin position="275"/>
        <end position="294"/>
    </location>
</feature>
<keyword evidence="8" id="KW-1185">Reference proteome</keyword>
<keyword evidence="3 5" id="KW-1133">Transmembrane helix</keyword>
<evidence type="ECO:0000256" key="5">
    <source>
        <dbReference type="SAM" id="Phobius"/>
    </source>
</evidence>
<feature type="domain" description="Major facilitator superfamily (MFS) profile" evidence="6">
    <location>
        <begin position="84"/>
        <end position="538"/>
    </location>
</feature>
<feature type="transmembrane region" description="Helical" evidence="5">
    <location>
        <begin position="434"/>
        <end position="460"/>
    </location>
</feature>
<dbReference type="SUPFAM" id="SSF103473">
    <property type="entry name" value="MFS general substrate transporter"/>
    <property type="match status" value="1"/>
</dbReference>
<evidence type="ECO:0000313" key="8">
    <source>
        <dbReference type="Proteomes" id="UP000248423"/>
    </source>
</evidence>
<evidence type="ECO:0000313" key="7">
    <source>
        <dbReference type="EMBL" id="PYI04658.1"/>
    </source>
</evidence>
<feature type="transmembrane region" description="Helical" evidence="5">
    <location>
        <begin position="149"/>
        <end position="169"/>
    </location>
</feature>
<dbReference type="Pfam" id="PF07690">
    <property type="entry name" value="MFS_1"/>
    <property type="match status" value="1"/>
</dbReference>
<reference evidence="7 8" key="1">
    <citation type="submission" date="2018-02" db="EMBL/GenBank/DDBJ databases">
        <title>The genomes of Aspergillus section Nigri reveals drivers in fungal speciation.</title>
        <authorList>
            <consortium name="DOE Joint Genome Institute"/>
            <person name="Vesth T.C."/>
            <person name="Nybo J."/>
            <person name="Theobald S."/>
            <person name="Brandl J."/>
            <person name="Frisvad J.C."/>
            <person name="Nielsen K.F."/>
            <person name="Lyhne E.K."/>
            <person name="Kogle M.E."/>
            <person name="Kuo A."/>
            <person name="Riley R."/>
            <person name="Clum A."/>
            <person name="Nolan M."/>
            <person name="Lipzen A."/>
            <person name="Salamov A."/>
            <person name="Henrissat B."/>
            <person name="Wiebenga A."/>
            <person name="De vries R.P."/>
            <person name="Grigoriev I.V."/>
            <person name="Mortensen U.H."/>
            <person name="Andersen M.R."/>
            <person name="Baker S.E."/>
        </authorList>
    </citation>
    <scope>NUCLEOTIDE SEQUENCE [LARGE SCALE GENOMIC DNA]</scope>
    <source>
        <strain evidence="7 8">CBS 121057</strain>
    </source>
</reference>
<sequence length="546" mass="58746">MLSLSINSTLMTMHPRSLLNTPGDGSVTGQAAYAASSRLEEGKTFRHILDNHHHSQGNDASDTSNRGIQGIPSELSGFTGEIVFVLLCSMGLFLFGVFLGDVLVNQLILPRVLHINESNTPWLVGSFLLANGVAVIIAGPIADLSDPKLLMTLAFGWLVIWNIVGVFSLRPQVAVLFFVARAMQGLAVGVLQATSMSLLGRVYTPGIRKNRMFSLMSAMTPVGFFIGCLKGGALAAHLSWNFAANAILCSICTIASIWCIPSFKSTDSTTLSLKIFDILGALCAAGGCGLVIFGLTQGAPSGWSPYTYSLIIMGLLFFGLFYLAEQRATRPLIDNRLWTAPGFTPLAISYFLGYGAYIGGWMFLAVRFFLSIQSKPPILVALYLTPNLISGIAATWIVSRTLHIFPGHWILAIGMLAFTMGPIFFLPQTPNTTYWALSMPGIFLVTFGPDMTFAAASIFITSSVPKSFQGSAGSLLITVQNISAAIVTAIADTIGERVRSGRSGYDLDLMSLRVIWWFSLGLSVLGAVVCVGFVRIPRAEEKEHVG</sequence>
<dbReference type="AlphaFoldDB" id="A0A319EDT4"/>
<evidence type="ECO:0000256" key="2">
    <source>
        <dbReference type="ARBA" id="ARBA00022692"/>
    </source>
</evidence>
<keyword evidence="2 5" id="KW-0812">Transmembrane</keyword>
<dbReference type="Gene3D" id="1.20.1250.20">
    <property type="entry name" value="MFS general substrate transporter like domains"/>
    <property type="match status" value="2"/>
</dbReference>
<feature type="transmembrane region" description="Helical" evidence="5">
    <location>
        <begin position="212"/>
        <end position="236"/>
    </location>
</feature>
<name>A0A319EDT4_ASPSB</name>
<feature type="transmembrane region" description="Helical" evidence="5">
    <location>
        <begin position="82"/>
        <end position="100"/>
    </location>
</feature>
<feature type="transmembrane region" description="Helical" evidence="5">
    <location>
        <begin position="472"/>
        <end position="494"/>
    </location>
</feature>
<feature type="transmembrane region" description="Helical" evidence="5">
    <location>
        <begin position="378"/>
        <end position="397"/>
    </location>
</feature>
<dbReference type="InterPro" id="IPR020846">
    <property type="entry name" value="MFS_dom"/>
</dbReference>
<dbReference type="PANTHER" id="PTHR42718">
    <property type="entry name" value="MAJOR FACILITATOR SUPERFAMILY MULTIDRUG TRANSPORTER MFSC"/>
    <property type="match status" value="1"/>
</dbReference>
<evidence type="ECO:0000256" key="3">
    <source>
        <dbReference type="ARBA" id="ARBA00022989"/>
    </source>
</evidence>
<dbReference type="PROSITE" id="PS50850">
    <property type="entry name" value="MFS"/>
    <property type="match status" value="1"/>
</dbReference>
<dbReference type="OrthoDB" id="2130629at2759"/>